<comment type="caution">
    <text evidence="6">The sequence shown here is derived from an EMBL/GenBank/DDBJ whole genome shotgun (WGS) entry which is preliminary data.</text>
</comment>
<keyword evidence="2 4" id="KW-0547">Nucleotide-binding</keyword>
<protein>
    <submittedName>
        <fullName evidence="6">AAA-domain-containing protein</fullName>
    </submittedName>
</protein>
<evidence type="ECO:0000256" key="4">
    <source>
        <dbReference type="RuleBase" id="RU003651"/>
    </source>
</evidence>
<dbReference type="PANTHER" id="PTHR23077:SF171">
    <property type="entry name" value="NUCLEAR VALOSIN-CONTAINING PROTEIN-LIKE"/>
    <property type="match status" value="1"/>
</dbReference>
<dbReference type="Gene3D" id="1.10.8.60">
    <property type="match status" value="1"/>
</dbReference>
<dbReference type="PANTHER" id="PTHR23077">
    <property type="entry name" value="AAA-FAMILY ATPASE"/>
    <property type="match status" value="1"/>
</dbReference>
<dbReference type="GO" id="GO:0016887">
    <property type="term" value="F:ATP hydrolysis activity"/>
    <property type="evidence" value="ECO:0007669"/>
    <property type="project" value="InterPro"/>
</dbReference>
<feature type="non-terminal residue" evidence="6">
    <location>
        <position position="1"/>
    </location>
</feature>
<dbReference type="EMBL" id="MCOG01000055">
    <property type="protein sequence ID" value="ORY63765.1"/>
    <property type="molecule type" value="Genomic_DNA"/>
</dbReference>
<evidence type="ECO:0000259" key="5">
    <source>
        <dbReference type="SMART" id="SM00382"/>
    </source>
</evidence>
<organism evidence="6 7">
    <name type="scientific">Neocallimastix californiae</name>
    <dbReference type="NCBI Taxonomy" id="1754190"/>
    <lineage>
        <taxon>Eukaryota</taxon>
        <taxon>Fungi</taxon>
        <taxon>Fungi incertae sedis</taxon>
        <taxon>Chytridiomycota</taxon>
        <taxon>Chytridiomycota incertae sedis</taxon>
        <taxon>Neocallimastigomycetes</taxon>
        <taxon>Neocallimastigales</taxon>
        <taxon>Neocallimastigaceae</taxon>
        <taxon>Neocallimastix</taxon>
    </lineage>
</organism>
<evidence type="ECO:0000256" key="2">
    <source>
        <dbReference type="ARBA" id="ARBA00022741"/>
    </source>
</evidence>
<comment type="similarity">
    <text evidence="1 4">Belongs to the AAA ATPase family.</text>
</comment>
<dbReference type="GO" id="GO:0005524">
    <property type="term" value="F:ATP binding"/>
    <property type="evidence" value="ECO:0007669"/>
    <property type="project" value="UniProtKB-KW"/>
</dbReference>
<feature type="domain" description="AAA+ ATPase" evidence="5">
    <location>
        <begin position="38"/>
        <end position="183"/>
    </location>
</feature>
<proteinExistence type="inferred from homology"/>
<evidence type="ECO:0000313" key="7">
    <source>
        <dbReference type="Proteomes" id="UP000193920"/>
    </source>
</evidence>
<evidence type="ECO:0000256" key="3">
    <source>
        <dbReference type="ARBA" id="ARBA00022840"/>
    </source>
</evidence>
<dbReference type="FunFam" id="3.40.50.300:FF:001921">
    <property type="entry name" value="AAA ATPase domain-containing protein"/>
    <property type="match status" value="1"/>
</dbReference>
<dbReference type="InterPro" id="IPR050168">
    <property type="entry name" value="AAA_ATPase_domain"/>
</dbReference>
<dbReference type="Pfam" id="PF00004">
    <property type="entry name" value="AAA"/>
    <property type="match status" value="1"/>
</dbReference>
<dbReference type="STRING" id="1754190.A0A1Y2DYP5"/>
<reference evidence="6 7" key="1">
    <citation type="submission" date="2016-08" db="EMBL/GenBank/DDBJ databases">
        <title>A Parts List for Fungal Cellulosomes Revealed by Comparative Genomics.</title>
        <authorList>
            <consortium name="DOE Joint Genome Institute"/>
            <person name="Haitjema C.H."/>
            <person name="Gilmore S.P."/>
            <person name="Henske J.K."/>
            <person name="Solomon K.V."/>
            <person name="De Groot R."/>
            <person name="Kuo A."/>
            <person name="Mondo S.J."/>
            <person name="Salamov A.A."/>
            <person name="Labutti K."/>
            <person name="Zhao Z."/>
            <person name="Chiniquy J."/>
            <person name="Barry K."/>
            <person name="Brewer H.M."/>
            <person name="Purvine S.O."/>
            <person name="Wright A.T."/>
            <person name="Boxma B."/>
            <person name="Van Alen T."/>
            <person name="Hackstein J.H."/>
            <person name="Baker S.E."/>
            <person name="Grigoriev I.V."/>
            <person name="O'Malley M.A."/>
        </authorList>
    </citation>
    <scope>NUCLEOTIDE SEQUENCE [LARGE SCALE GENOMIC DNA]</scope>
    <source>
        <strain evidence="6 7">G1</strain>
    </source>
</reference>
<dbReference type="OrthoDB" id="27435at2759"/>
<name>A0A1Y2DYP5_9FUNG</name>
<dbReference type="Gene3D" id="3.40.50.300">
    <property type="entry name" value="P-loop containing nucleotide triphosphate hydrolases"/>
    <property type="match status" value="1"/>
</dbReference>
<evidence type="ECO:0000313" key="6">
    <source>
        <dbReference type="EMBL" id="ORY63765.1"/>
    </source>
</evidence>
<dbReference type="InterPro" id="IPR027417">
    <property type="entry name" value="P-loop_NTPase"/>
</dbReference>
<dbReference type="Proteomes" id="UP000193920">
    <property type="component" value="Unassembled WGS sequence"/>
</dbReference>
<sequence length="230" mass="25286">EIKFSDLYGIDDAINTLKSSVIYPIQCPEDFEMFGISPPKGILIYGPPGVGKTSICCALAYETGFNLITIEGSSIRSKVVGESEKSISKLFAAARENSPFNFIIISDRNLITKRGSSNTSENSGDRIIASFLTEMDGIYSKKSIGYQKTELLIIGATSHPDKIDSAILRPGRLDELVYISPPDINARREILKGKLRNIQHSLSSNEIDIIADKTEYFSGIDKNIKNDAIN</sequence>
<gene>
    <name evidence="6" type="ORF">LY90DRAFT_407325</name>
</gene>
<dbReference type="SUPFAM" id="SSF52540">
    <property type="entry name" value="P-loop containing nucleoside triphosphate hydrolases"/>
    <property type="match status" value="1"/>
</dbReference>
<dbReference type="InterPro" id="IPR003960">
    <property type="entry name" value="ATPase_AAA_CS"/>
</dbReference>
<accession>A0A1Y2DYP5</accession>
<dbReference type="PROSITE" id="PS00674">
    <property type="entry name" value="AAA"/>
    <property type="match status" value="1"/>
</dbReference>
<dbReference type="InterPro" id="IPR003593">
    <property type="entry name" value="AAA+_ATPase"/>
</dbReference>
<dbReference type="SMART" id="SM00382">
    <property type="entry name" value="AAA"/>
    <property type="match status" value="1"/>
</dbReference>
<evidence type="ECO:0000256" key="1">
    <source>
        <dbReference type="ARBA" id="ARBA00006914"/>
    </source>
</evidence>
<dbReference type="AlphaFoldDB" id="A0A1Y2DYP5"/>
<keyword evidence="3 4" id="KW-0067">ATP-binding</keyword>
<dbReference type="InterPro" id="IPR003959">
    <property type="entry name" value="ATPase_AAA_core"/>
</dbReference>
<keyword evidence="7" id="KW-1185">Reference proteome</keyword>